<evidence type="ECO:0000313" key="2">
    <source>
        <dbReference type="Proteomes" id="UP000501690"/>
    </source>
</evidence>
<keyword evidence="2" id="KW-1185">Reference proteome</keyword>
<reference evidence="1 2" key="1">
    <citation type="submission" date="2019-04" db="EMBL/GenBank/DDBJ databases">
        <title>An improved genome assembly and genetic linkage map for asparagus bean, Vigna unguiculata ssp. sesquipedialis.</title>
        <authorList>
            <person name="Xia Q."/>
            <person name="Zhang R."/>
            <person name="Dong Y."/>
        </authorList>
    </citation>
    <scope>NUCLEOTIDE SEQUENCE [LARGE SCALE GENOMIC DNA]</scope>
    <source>
        <tissue evidence="1">Leaf</tissue>
    </source>
</reference>
<proteinExistence type="predicted"/>
<accession>A0A4D6KVG2</accession>
<dbReference type="AlphaFoldDB" id="A0A4D6KVG2"/>
<dbReference type="EMBL" id="CP039345">
    <property type="protein sequence ID" value="QCD78461.1"/>
    <property type="molecule type" value="Genomic_DNA"/>
</dbReference>
<organism evidence="1 2">
    <name type="scientific">Vigna unguiculata</name>
    <name type="common">Cowpea</name>
    <dbReference type="NCBI Taxonomy" id="3917"/>
    <lineage>
        <taxon>Eukaryota</taxon>
        <taxon>Viridiplantae</taxon>
        <taxon>Streptophyta</taxon>
        <taxon>Embryophyta</taxon>
        <taxon>Tracheophyta</taxon>
        <taxon>Spermatophyta</taxon>
        <taxon>Magnoliopsida</taxon>
        <taxon>eudicotyledons</taxon>
        <taxon>Gunneridae</taxon>
        <taxon>Pentapetalae</taxon>
        <taxon>rosids</taxon>
        <taxon>fabids</taxon>
        <taxon>Fabales</taxon>
        <taxon>Fabaceae</taxon>
        <taxon>Papilionoideae</taxon>
        <taxon>50 kb inversion clade</taxon>
        <taxon>NPAAA clade</taxon>
        <taxon>indigoferoid/millettioid clade</taxon>
        <taxon>Phaseoleae</taxon>
        <taxon>Vigna</taxon>
    </lineage>
</organism>
<evidence type="ECO:0000313" key="1">
    <source>
        <dbReference type="EMBL" id="QCD78461.1"/>
    </source>
</evidence>
<protein>
    <submittedName>
        <fullName evidence="1">Uncharacterized protein</fullName>
    </submittedName>
</protein>
<name>A0A4D6KVG2_VIGUN</name>
<sequence>MVLQRRFHATSNQHSLPENNISSSCSTVFHNQSKDNLITSQSSASTLNQILQVQTNYIAKRSCK</sequence>
<gene>
    <name evidence="1" type="ORF">DEO72_LG1g2094</name>
</gene>
<dbReference type="Proteomes" id="UP000501690">
    <property type="component" value="Linkage Group LG1"/>
</dbReference>